<dbReference type="PaxDb" id="3708-A0A078GL19"/>
<keyword evidence="1" id="KW-0812">Transmembrane</keyword>
<keyword evidence="1" id="KW-0472">Membrane</keyword>
<evidence type="ECO:0000313" key="3">
    <source>
        <dbReference type="EMBL" id="CDY25842.1"/>
    </source>
</evidence>
<reference evidence="3 4" key="1">
    <citation type="journal article" date="2014" name="Science">
        <title>Plant genetics. Early allopolyploid evolution in the post-Neolithic Brassica napus oilseed genome.</title>
        <authorList>
            <person name="Chalhoub B."/>
            <person name="Denoeud F."/>
            <person name="Liu S."/>
            <person name="Parkin I.A."/>
            <person name="Tang H."/>
            <person name="Wang X."/>
            <person name="Chiquet J."/>
            <person name="Belcram H."/>
            <person name="Tong C."/>
            <person name="Samans B."/>
            <person name="Correa M."/>
            <person name="Da Silva C."/>
            <person name="Just J."/>
            <person name="Falentin C."/>
            <person name="Koh C.S."/>
            <person name="Le Clainche I."/>
            <person name="Bernard M."/>
            <person name="Bento P."/>
            <person name="Noel B."/>
            <person name="Labadie K."/>
            <person name="Alberti A."/>
            <person name="Charles M."/>
            <person name="Arnaud D."/>
            <person name="Guo H."/>
            <person name="Daviaud C."/>
            <person name="Alamery S."/>
            <person name="Jabbari K."/>
            <person name="Zhao M."/>
            <person name="Edger P.P."/>
            <person name="Chelaifa H."/>
            <person name="Tack D."/>
            <person name="Lassalle G."/>
            <person name="Mestiri I."/>
            <person name="Schnel N."/>
            <person name="Le Paslier M.C."/>
            <person name="Fan G."/>
            <person name="Renault V."/>
            <person name="Bayer P.E."/>
            <person name="Golicz A.A."/>
            <person name="Manoli S."/>
            <person name="Lee T.H."/>
            <person name="Thi V.H."/>
            <person name="Chalabi S."/>
            <person name="Hu Q."/>
            <person name="Fan C."/>
            <person name="Tollenaere R."/>
            <person name="Lu Y."/>
            <person name="Battail C."/>
            <person name="Shen J."/>
            <person name="Sidebottom C.H."/>
            <person name="Wang X."/>
            <person name="Canaguier A."/>
            <person name="Chauveau A."/>
            <person name="Berard A."/>
            <person name="Deniot G."/>
            <person name="Guan M."/>
            <person name="Liu Z."/>
            <person name="Sun F."/>
            <person name="Lim Y.P."/>
            <person name="Lyons E."/>
            <person name="Town C.D."/>
            <person name="Bancroft I."/>
            <person name="Wang X."/>
            <person name="Meng J."/>
            <person name="Ma J."/>
            <person name="Pires J.C."/>
            <person name="King G.J."/>
            <person name="Brunel D."/>
            <person name="Delourme R."/>
            <person name="Renard M."/>
            <person name="Aury J.M."/>
            <person name="Adams K.L."/>
            <person name="Batley J."/>
            <person name="Snowdon R.J."/>
            <person name="Tost J."/>
            <person name="Edwards D."/>
            <person name="Zhou Y."/>
            <person name="Hua W."/>
            <person name="Sharpe A.G."/>
            <person name="Paterson A.H."/>
            <person name="Guan C."/>
            <person name="Wincker P."/>
        </authorList>
    </citation>
    <scope>NUCLEOTIDE SEQUENCE [LARGE SCALE GENOMIC DNA]</scope>
    <source>
        <strain evidence="4">cv. Darmor-bzh</strain>
    </source>
</reference>
<evidence type="ECO:0000256" key="1">
    <source>
        <dbReference type="SAM" id="Phobius"/>
    </source>
</evidence>
<organism evidence="3 4">
    <name type="scientific">Brassica napus</name>
    <name type="common">Rape</name>
    <dbReference type="NCBI Taxonomy" id="3708"/>
    <lineage>
        <taxon>Eukaryota</taxon>
        <taxon>Viridiplantae</taxon>
        <taxon>Streptophyta</taxon>
        <taxon>Embryophyta</taxon>
        <taxon>Tracheophyta</taxon>
        <taxon>Spermatophyta</taxon>
        <taxon>Magnoliopsida</taxon>
        <taxon>eudicotyledons</taxon>
        <taxon>Gunneridae</taxon>
        <taxon>Pentapetalae</taxon>
        <taxon>rosids</taxon>
        <taxon>malvids</taxon>
        <taxon>Brassicales</taxon>
        <taxon>Brassicaceae</taxon>
        <taxon>Brassiceae</taxon>
        <taxon>Brassica</taxon>
    </lineage>
</organism>
<dbReference type="Gramene" id="CDY25842">
    <property type="protein sequence ID" value="CDY25842"/>
    <property type="gene ID" value="GSBRNA2T00033270001"/>
</dbReference>
<dbReference type="EMBL" id="HG994359">
    <property type="protein sequence ID" value="CAF2097311.1"/>
    <property type="molecule type" value="Genomic_DNA"/>
</dbReference>
<reference evidence="2" key="3">
    <citation type="submission" date="2021-01" db="EMBL/GenBank/DDBJ databases">
        <authorList>
            <consortium name="Genoscope - CEA"/>
            <person name="William W."/>
        </authorList>
    </citation>
    <scope>NUCLEOTIDE SEQUENCE</scope>
</reference>
<reference evidence="3" key="2">
    <citation type="submission" date="2014-06" db="EMBL/GenBank/DDBJ databases">
        <authorList>
            <person name="Genoscope - CEA"/>
        </authorList>
    </citation>
    <scope>NUCLEOTIDE SEQUENCE</scope>
</reference>
<protein>
    <submittedName>
        <fullName evidence="2">(rape) hypothetical protein</fullName>
    </submittedName>
    <submittedName>
        <fullName evidence="3">BnaA05g14330D protein</fullName>
    </submittedName>
</protein>
<evidence type="ECO:0000313" key="2">
    <source>
        <dbReference type="EMBL" id="CAF2097311.1"/>
    </source>
</evidence>
<gene>
    <name evidence="3" type="primary">BnaA05g14330D</name>
    <name evidence="2" type="ORF">DARMORV10_A05P18080.1</name>
    <name evidence="3" type="ORF">GSBRNA2T00033270001</name>
</gene>
<dbReference type="Proteomes" id="UP000028999">
    <property type="component" value="Unassembled WGS sequence"/>
</dbReference>
<keyword evidence="4" id="KW-1185">Reference proteome</keyword>
<dbReference type="OMA" id="WTLPPVM"/>
<evidence type="ECO:0000313" key="4">
    <source>
        <dbReference type="Proteomes" id="UP000028999"/>
    </source>
</evidence>
<feature type="transmembrane region" description="Helical" evidence="1">
    <location>
        <begin position="30"/>
        <end position="50"/>
    </location>
</feature>
<accession>A0A078GL19</accession>
<name>A0A078GL19_BRANA</name>
<sequence>MYEASSRAEQFPEKKPGAKSRERRSSYRCFNFWLLIVGFGLPGSRFVIFLRLKRLDWTLPPVMAGPGRGQPCFAYSTVRVAFGTVRGPSDCSPAVFSSGLCGFDVGSGIISLAVSTANFKVVHGTVSLAKL</sequence>
<dbReference type="AlphaFoldDB" id="A0A078GL19"/>
<keyword evidence="1" id="KW-1133">Transmembrane helix</keyword>
<proteinExistence type="predicted"/>
<dbReference type="Proteomes" id="UP001295469">
    <property type="component" value="Chromosome A05"/>
</dbReference>
<dbReference type="EMBL" id="LK032181">
    <property type="protein sequence ID" value="CDY25842.1"/>
    <property type="molecule type" value="Genomic_DNA"/>
</dbReference>